<accession>A0A7S4FWQ2</accession>
<dbReference type="EMBL" id="HBJA01082707">
    <property type="protein sequence ID" value="CAE0817715.1"/>
    <property type="molecule type" value="Transcribed_RNA"/>
</dbReference>
<dbReference type="AlphaFoldDB" id="A0A7S4FWQ2"/>
<organism evidence="1">
    <name type="scientific">Eutreptiella gymnastica</name>
    <dbReference type="NCBI Taxonomy" id="73025"/>
    <lineage>
        <taxon>Eukaryota</taxon>
        <taxon>Discoba</taxon>
        <taxon>Euglenozoa</taxon>
        <taxon>Euglenida</taxon>
        <taxon>Spirocuta</taxon>
        <taxon>Euglenophyceae</taxon>
        <taxon>Eutreptiales</taxon>
        <taxon>Eutreptiaceae</taxon>
        <taxon>Eutreptiella</taxon>
    </lineage>
</organism>
<sequence length="102" mass="11509">MRNDRNGTLRDWAPRKVCASLVWLPCHTVHLSPLIIILRPPLAGGVGGYNHHCIGEEGEWRPPLLYAERGRLQGVEVAQTFQAQMKWRGFGQRAQPPAAICW</sequence>
<proteinExistence type="predicted"/>
<gene>
    <name evidence="1" type="ORF">EGYM00163_LOCUS28883</name>
</gene>
<name>A0A7S4FWQ2_9EUGL</name>
<evidence type="ECO:0000313" key="1">
    <source>
        <dbReference type="EMBL" id="CAE0817715.1"/>
    </source>
</evidence>
<protein>
    <submittedName>
        <fullName evidence="1">Uncharacterized protein</fullName>
    </submittedName>
</protein>
<reference evidence="1" key="1">
    <citation type="submission" date="2021-01" db="EMBL/GenBank/DDBJ databases">
        <authorList>
            <person name="Corre E."/>
            <person name="Pelletier E."/>
            <person name="Niang G."/>
            <person name="Scheremetjew M."/>
            <person name="Finn R."/>
            <person name="Kale V."/>
            <person name="Holt S."/>
            <person name="Cochrane G."/>
            <person name="Meng A."/>
            <person name="Brown T."/>
            <person name="Cohen L."/>
        </authorList>
    </citation>
    <scope>NUCLEOTIDE SEQUENCE</scope>
    <source>
        <strain evidence="1">CCMP1594</strain>
    </source>
</reference>